<keyword evidence="3" id="KW-1185">Reference proteome</keyword>
<evidence type="ECO:0008006" key="4">
    <source>
        <dbReference type="Google" id="ProtNLM"/>
    </source>
</evidence>
<comment type="caution">
    <text evidence="2">The sequence shown here is derived from an EMBL/GenBank/DDBJ whole genome shotgun (WGS) entry which is preliminary data.</text>
</comment>
<evidence type="ECO:0000313" key="3">
    <source>
        <dbReference type="Proteomes" id="UP000692954"/>
    </source>
</evidence>
<dbReference type="EMBL" id="CAJJDN010000200">
    <property type="protein sequence ID" value="CAD8128933.1"/>
    <property type="molecule type" value="Genomic_DNA"/>
</dbReference>
<evidence type="ECO:0000313" key="2">
    <source>
        <dbReference type="EMBL" id="CAD8128933.1"/>
    </source>
</evidence>
<keyword evidence="1" id="KW-0472">Membrane</keyword>
<keyword evidence="1" id="KW-1133">Transmembrane helix</keyword>
<name>A0A8S1RNH8_9CILI</name>
<reference evidence="2" key="1">
    <citation type="submission" date="2021-01" db="EMBL/GenBank/DDBJ databases">
        <authorList>
            <consortium name="Genoscope - CEA"/>
            <person name="William W."/>
        </authorList>
    </citation>
    <scope>NUCLEOTIDE SEQUENCE</scope>
</reference>
<evidence type="ECO:0000256" key="1">
    <source>
        <dbReference type="SAM" id="Phobius"/>
    </source>
</evidence>
<sequence>MNQNFTKICTENLEDQIVRFQFKISSNLHATQLSYYKHPENKFMLLVALIIIGKEAVRQAQTRKENTPQVLIISLILFEIQFISLFCFLQYFY</sequence>
<organism evidence="2 3">
    <name type="scientific">Paramecium sonneborni</name>
    <dbReference type="NCBI Taxonomy" id="65129"/>
    <lineage>
        <taxon>Eukaryota</taxon>
        <taxon>Sar</taxon>
        <taxon>Alveolata</taxon>
        <taxon>Ciliophora</taxon>
        <taxon>Intramacronucleata</taxon>
        <taxon>Oligohymenophorea</taxon>
        <taxon>Peniculida</taxon>
        <taxon>Parameciidae</taxon>
        <taxon>Paramecium</taxon>
    </lineage>
</organism>
<protein>
    <recommendedName>
        <fullName evidence="4">Transmembrane protein</fullName>
    </recommendedName>
</protein>
<dbReference type="AlphaFoldDB" id="A0A8S1RNH8"/>
<proteinExistence type="predicted"/>
<accession>A0A8S1RNH8</accession>
<gene>
    <name evidence="2" type="ORF">PSON_ATCC_30995.1.T2000025</name>
</gene>
<dbReference type="Proteomes" id="UP000692954">
    <property type="component" value="Unassembled WGS sequence"/>
</dbReference>
<feature type="transmembrane region" description="Helical" evidence="1">
    <location>
        <begin position="69"/>
        <end position="92"/>
    </location>
</feature>
<keyword evidence="1" id="KW-0812">Transmembrane</keyword>